<keyword evidence="4" id="KW-1185">Reference proteome</keyword>
<feature type="transmembrane region" description="Helical" evidence="2">
    <location>
        <begin position="203"/>
        <end position="226"/>
    </location>
</feature>
<feature type="transmembrane region" description="Helical" evidence="2">
    <location>
        <begin position="380"/>
        <end position="402"/>
    </location>
</feature>
<name>A0A8S1YN39_PAROT</name>
<dbReference type="OMA" id="CIPAIDG"/>
<protein>
    <submittedName>
        <fullName evidence="3">Uncharacterized protein</fullName>
    </submittedName>
</protein>
<proteinExistence type="predicted"/>
<dbReference type="Proteomes" id="UP000683925">
    <property type="component" value="Unassembled WGS sequence"/>
</dbReference>
<organism evidence="3 4">
    <name type="scientific">Paramecium octaurelia</name>
    <dbReference type="NCBI Taxonomy" id="43137"/>
    <lineage>
        <taxon>Eukaryota</taxon>
        <taxon>Sar</taxon>
        <taxon>Alveolata</taxon>
        <taxon>Ciliophora</taxon>
        <taxon>Intramacronucleata</taxon>
        <taxon>Oligohymenophorea</taxon>
        <taxon>Peniculida</taxon>
        <taxon>Parameciidae</taxon>
        <taxon>Paramecium</taxon>
    </lineage>
</organism>
<gene>
    <name evidence="3" type="ORF">POCTA_138.1.T1580066</name>
</gene>
<dbReference type="PANTHER" id="PTHR40849:SF2">
    <property type="entry name" value="RGS DOMAIN-CONTAINING PROTEIN"/>
    <property type="match status" value="1"/>
</dbReference>
<dbReference type="OrthoDB" id="67700at2759"/>
<evidence type="ECO:0000256" key="1">
    <source>
        <dbReference type="SAM" id="MobiDB-lite"/>
    </source>
</evidence>
<feature type="transmembrane region" description="Helical" evidence="2">
    <location>
        <begin position="247"/>
        <end position="272"/>
    </location>
</feature>
<dbReference type="AlphaFoldDB" id="A0A8S1YN39"/>
<evidence type="ECO:0000256" key="2">
    <source>
        <dbReference type="SAM" id="Phobius"/>
    </source>
</evidence>
<keyword evidence="2" id="KW-0472">Membrane</keyword>
<evidence type="ECO:0000313" key="4">
    <source>
        <dbReference type="Proteomes" id="UP000683925"/>
    </source>
</evidence>
<feature type="transmembrane region" description="Helical" evidence="2">
    <location>
        <begin position="347"/>
        <end position="368"/>
    </location>
</feature>
<keyword evidence="2" id="KW-1133">Transmembrane helix</keyword>
<evidence type="ECO:0000313" key="3">
    <source>
        <dbReference type="EMBL" id="CAD8212554.1"/>
    </source>
</evidence>
<dbReference type="PANTHER" id="PTHR40849">
    <property type="entry name" value="C2 CALCIUM-DEPENDENT MEMBRANE TARGETING"/>
    <property type="match status" value="1"/>
</dbReference>
<keyword evidence="2" id="KW-0812">Transmembrane</keyword>
<feature type="compositionally biased region" description="Basic and acidic residues" evidence="1">
    <location>
        <begin position="26"/>
        <end position="35"/>
    </location>
</feature>
<reference evidence="3" key="1">
    <citation type="submission" date="2021-01" db="EMBL/GenBank/DDBJ databases">
        <authorList>
            <consortium name="Genoscope - CEA"/>
            <person name="William W."/>
        </authorList>
    </citation>
    <scope>NUCLEOTIDE SEQUENCE</scope>
</reference>
<accession>A0A8S1YN39</accession>
<comment type="caution">
    <text evidence="3">The sequence shown here is derived from an EMBL/GenBank/DDBJ whole genome shotgun (WGS) entry which is preliminary data.</text>
</comment>
<feature type="region of interest" description="Disordered" evidence="1">
    <location>
        <begin position="1"/>
        <end position="36"/>
    </location>
</feature>
<feature type="compositionally biased region" description="Low complexity" evidence="1">
    <location>
        <begin position="9"/>
        <end position="21"/>
    </location>
</feature>
<dbReference type="EMBL" id="CAJJDP010000160">
    <property type="protein sequence ID" value="CAD8212554.1"/>
    <property type="molecule type" value="Genomic_DNA"/>
</dbReference>
<sequence length="457" mass="52822">MDAIKNFANNLTNRDQNNNTNGKIVPLEEKDKEPLSIKNPLGSMANELQMAASKGMQKLIQSVDNAKADVKQGFTQLDDKLKLMLRQYTNQINIWARSKVLSSVIIVIEKFRPMVKEGLKDPDMCQCVKNLVDDTVDATWPEIVDEVKYQLMLQIADPYTEIEEKKQTLACLYPLVWIRNWYLYSNYPYDRSVWRQYKTISYWFWYFVSLIPFYGVSQYFYVLDFIMMDKGDEYQLVKFILSFKTMFFITQGVMKALIGYFMLYACTTMNYIDSAYSSDCTRKGPGSSIEVFSEVIGQGVQVVLIWFAFFLLSCSKQKGKPVFQYDDTPQLKEGGCFERGGRLKYFMFWDIFALGGSIGLFWLVYLTQDTRPNFDNSGDFIYFTEICYGLLSFPFLIFNVPFVNGRLTKAKATAYDRKGNCIPAIDGLRKQIKNNQDEETSFLLNTLSIDVGEVFDG</sequence>